<evidence type="ECO:0000313" key="3">
    <source>
        <dbReference type="EMBL" id="QJA77150.1"/>
    </source>
</evidence>
<gene>
    <name evidence="3" type="ORF">MM415A01358_0006</name>
</gene>
<evidence type="ECO:0000259" key="1">
    <source>
        <dbReference type="Pfam" id="PF04293"/>
    </source>
</evidence>
<dbReference type="PANTHER" id="PTHR30029:SF2">
    <property type="entry name" value="STAGE V SPORULATION PROTEIN R"/>
    <property type="match status" value="1"/>
</dbReference>
<organism evidence="3">
    <name type="scientific">viral metagenome</name>
    <dbReference type="NCBI Taxonomy" id="1070528"/>
    <lineage>
        <taxon>unclassified sequences</taxon>
        <taxon>metagenomes</taxon>
        <taxon>organismal metagenomes</taxon>
    </lineage>
</organism>
<evidence type="ECO:0000259" key="2">
    <source>
        <dbReference type="Pfam" id="PF24755"/>
    </source>
</evidence>
<dbReference type="InterPro" id="IPR056174">
    <property type="entry name" value="SpoVR_N"/>
</dbReference>
<reference evidence="3" key="1">
    <citation type="submission" date="2020-03" db="EMBL/GenBank/DDBJ databases">
        <title>The deep terrestrial virosphere.</title>
        <authorList>
            <person name="Holmfeldt K."/>
            <person name="Nilsson E."/>
            <person name="Simone D."/>
            <person name="Lopez-Fernandez M."/>
            <person name="Wu X."/>
            <person name="de Brujin I."/>
            <person name="Lundin D."/>
            <person name="Andersson A."/>
            <person name="Bertilsson S."/>
            <person name="Dopson M."/>
        </authorList>
    </citation>
    <scope>NUCLEOTIDE SEQUENCE</scope>
    <source>
        <strain evidence="3">MM415A01358</strain>
    </source>
</reference>
<dbReference type="Pfam" id="PF04293">
    <property type="entry name" value="SpoVR"/>
    <property type="match status" value="1"/>
</dbReference>
<protein>
    <submittedName>
        <fullName evidence="3">Putative SpoVR family protein</fullName>
    </submittedName>
</protein>
<dbReference type="AlphaFoldDB" id="A0A6M3K405"/>
<dbReference type="InterPro" id="IPR057008">
    <property type="entry name" value="SpoVR-like_C"/>
</dbReference>
<dbReference type="Pfam" id="PF24755">
    <property type="entry name" value="SpoVR_C"/>
    <property type="match status" value="1"/>
</dbReference>
<dbReference type="PANTHER" id="PTHR30029">
    <property type="entry name" value="STAGE V SPORULATION PROTEIN R"/>
    <property type="match status" value="1"/>
</dbReference>
<dbReference type="InterPro" id="IPR007390">
    <property type="entry name" value="Spore_V_R"/>
</dbReference>
<sequence>MNQSDYLKLIKLEDKIHRIAIEELNLVCDPIEFDVVPPIKMIEIMAYRSPSNISNWKFGRDMEKLRTIYERIDPGLPYEVVINCLPARAYLMNTNTLTVQCLVMAHVYGHVAFFTMNKWFQNSRKDILTLLSEANKRFQMYEKRFGIDEVEKIVDIGHALQLHCDPFSNETENEKRERIFEQKKLENRVSSSEFSDITSYKEDKVKEDIEMHNQRLWRQLKNTTPIEPTEDILRYIIDNSSILEDWQRDILEVLREEGIYFWPIIKTKYMNEGFATWIHEKIMNKLFRDGDLSTNTHGEFTYSNSLVKAQHKTHMNPYLIGSKMWEDIEDRWNKGKYGSDWEECYNLKKRKEWDKKKGKGEEKILNVMKGYTDWFFMHDFLTAELVDNNDLYLYQPVDKGNIIEYVRTNHSAEDVKKIIVNSFAHSGIPKIEVVNGNFNNNGIFRCEHRFSGVELNLEYAEKTMNHIYNAWGKPVILITKKGNQDVTITSDKDGVRVSIGVTPNTKPPEFYV</sequence>
<dbReference type="EMBL" id="MT142266">
    <property type="protein sequence ID" value="QJA77150.1"/>
    <property type="molecule type" value="Genomic_DNA"/>
</dbReference>
<accession>A0A6M3K405</accession>
<feature type="domain" description="SpoVR protein-like N-terminal" evidence="1">
    <location>
        <begin position="8"/>
        <end position="424"/>
    </location>
</feature>
<name>A0A6M3K405_9ZZZZ</name>
<feature type="domain" description="SpoVR-like C-terminal" evidence="2">
    <location>
        <begin position="429"/>
        <end position="480"/>
    </location>
</feature>
<proteinExistence type="predicted"/>